<accession>A0A9X2ACM3</accession>
<dbReference type="EMBL" id="JAKVTV010000010">
    <property type="protein sequence ID" value="MCH4824622.1"/>
    <property type="molecule type" value="Genomic_DNA"/>
</dbReference>
<evidence type="ECO:0000313" key="2">
    <source>
        <dbReference type="EMBL" id="MCH4824622.1"/>
    </source>
</evidence>
<organism evidence="2 3">
    <name type="scientific">Christiangramia lutea</name>
    <dbReference type="NCBI Taxonomy" id="1607951"/>
    <lineage>
        <taxon>Bacteria</taxon>
        <taxon>Pseudomonadati</taxon>
        <taxon>Bacteroidota</taxon>
        <taxon>Flavobacteriia</taxon>
        <taxon>Flavobacteriales</taxon>
        <taxon>Flavobacteriaceae</taxon>
        <taxon>Christiangramia</taxon>
    </lineage>
</organism>
<evidence type="ECO:0000313" key="3">
    <source>
        <dbReference type="Proteomes" id="UP001139226"/>
    </source>
</evidence>
<dbReference type="RefSeq" id="WP_240714787.1">
    <property type="nucleotide sequence ID" value="NZ_JAKVTV010000010.1"/>
</dbReference>
<comment type="caution">
    <text evidence="2">The sequence shown here is derived from an EMBL/GenBank/DDBJ whole genome shotgun (WGS) entry which is preliminary data.</text>
</comment>
<sequence length="88" mass="10780">MEKEDFNKMNRKDKPLNTKEWLTFFFLPFLTTKPIWRNDNFPQSELERFEKYGFEKKLEQAKKTQKLGKLFWFGIMIISIQIILELTN</sequence>
<keyword evidence="1" id="KW-1133">Transmembrane helix</keyword>
<name>A0A9X2ACM3_9FLAO</name>
<keyword evidence="3" id="KW-1185">Reference proteome</keyword>
<gene>
    <name evidence="2" type="ORF">ML462_15720</name>
</gene>
<evidence type="ECO:0000256" key="1">
    <source>
        <dbReference type="SAM" id="Phobius"/>
    </source>
</evidence>
<keyword evidence="1" id="KW-0812">Transmembrane</keyword>
<keyword evidence="1" id="KW-0472">Membrane</keyword>
<proteinExistence type="predicted"/>
<feature type="transmembrane region" description="Helical" evidence="1">
    <location>
        <begin position="67"/>
        <end position="84"/>
    </location>
</feature>
<protein>
    <submittedName>
        <fullName evidence="2">Uncharacterized protein</fullName>
    </submittedName>
</protein>
<dbReference type="AlphaFoldDB" id="A0A9X2ACM3"/>
<dbReference type="Proteomes" id="UP001139226">
    <property type="component" value="Unassembled WGS sequence"/>
</dbReference>
<reference evidence="2" key="1">
    <citation type="submission" date="2022-03" db="EMBL/GenBank/DDBJ databases">
        <title>Gramella crocea sp. nov., isolated from activated sludge of a seafood processing plant.</title>
        <authorList>
            <person name="Zhang X."/>
        </authorList>
    </citation>
    <scope>NUCLEOTIDE SEQUENCE</scope>
    <source>
        <strain evidence="2">YJ019</strain>
    </source>
</reference>